<evidence type="ECO:0000313" key="1">
    <source>
        <dbReference type="EMBL" id="MEQ2230786.1"/>
    </source>
</evidence>
<comment type="caution">
    <text evidence="1">The sequence shown here is derived from an EMBL/GenBank/DDBJ whole genome shotgun (WGS) entry which is preliminary data.</text>
</comment>
<gene>
    <name evidence="1" type="ORF">ILYODFUR_032963</name>
</gene>
<proteinExistence type="predicted"/>
<dbReference type="EMBL" id="JAHRIQ010028664">
    <property type="protein sequence ID" value="MEQ2230786.1"/>
    <property type="molecule type" value="Genomic_DNA"/>
</dbReference>
<keyword evidence="2" id="KW-1185">Reference proteome</keyword>
<reference evidence="1 2" key="1">
    <citation type="submission" date="2021-06" db="EMBL/GenBank/DDBJ databases">
        <authorList>
            <person name="Palmer J.M."/>
        </authorList>
    </citation>
    <scope>NUCLEOTIDE SEQUENCE [LARGE SCALE GENOMIC DNA]</scope>
    <source>
        <strain evidence="2">if_2019</strain>
        <tissue evidence="1">Muscle</tissue>
    </source>
</reference>
<protein>
    <submittedName>
        <fullName evidence="1">Uncharacterized protein</fullName>
    </submittedName>
</protein>
<dbReference type="Proteomes" id="UP001482620">
    <property type="component" value="Unassembled WGS sequence"/>
</dbReference>
<evidence type="ECO:0000313" key="2">
    <source>
        <dbReference type="Proteomes" id="UP001482620"/>
    </source>
</evidence>
<name>A0ABV0TEB5_9TELE</name>
<sequence length="101" mass="11771">MSVGLDSFVFISGPWEQMWGSSHQLLNILMEKPHVHKHAHTYTHKYLDSYSYKVEHYSESCIAPLVKVNLLDDLLVLRQQFSVLLCSDRKKKGKQLFCEDC</sequence>
<organism evidence="1 2">
    <name type="scientific">Ilyodon furcidens</name>
    <name type="common">goldbreast splitfin</name>
    <dbReference type="NCBI Taxonomy" id="33524"/>
    <lineage>
        <taxon>Eukaryota</taxon>
        <taxon>Metazoa</taxon>
        <taxon>Chordata</taxon>
        <taxon>Craniata</taxon>
        <taxon>Vertebrata</taxon>
        <taxon>Euteleostomi</taxon>
        <taxon>Actinopterygii</taxon>
        <taxon>Neopterygii</taxon>
        <taxon>Teleostei</taxon>
        <taxon>Neoteleostei</taxon>
        <taxon>Acanthomorphata</taxon>
        <taxon>Ovalentaria</taxon>
        <taxon>Atherinomorphae</taxon>
        <taxon>Cyprinodontiformes</taxon>
        <taxon>Goodeidae</taxon>
        <taxon>Ilyodon</taxon>
    </lineage>
</organism>
<accession>A0ABV0TEB5</accession>